<reference evidence="1" key="1">
    <citation type="submission" date="2018-05" db="EMBL/GenBank/DDBJ databases">
        <authorList>
            <person name="Lanie J.A."/>
            <person name="Ng W.-L."/>
            <person name="Kazmierczak K.M."/>
            <person name="Andrzejewski T.M."/>
            <person name="Davidsen T.M."/>
            <person name="Wayne K.J."/>
            <person name="Tettelin H."/>
            <person name="Glass J.I."/>
            <person name="Rusch D."/>
            <person name="Podicherti R."/>
            <person name="Tsui H.-C.T."/>
            <person name="Winkler M.E."/>
        </authorList>
    </citation>
    <scope>NUCLEOTIDE SEQUENCE</scope>
</reference>
<feature type="non-terminal residue" evidence="1">
    <location>
        <position position="1"/>
    </location>
</feature>
<name>A0A383EGX4_9ZZZZ</name>
<proteinExistence type="predicted"/>
<organism evidence="1">
    <name type="scientific">marine metagenome</name>
    <dbReference type="NCBI Taxonomy" id="408172"/>
    <lineage>
        <taxon>unclassified sequences</taxon>
        <taxon>metagenomes</taxon>
        <taxon>ecological metagenomes</taxon>
    </lineage>
</organism>
<sequence>MNTAIEQYALETSWSTRITDEIVLESIQGAFPFSMELSFLDAITDL</sequence>
<protein>
    <submittedName>
        <fullName evidence="1">Uncharacterized protein</fullName>
    </submittedName>
</protein>
<dbReference type="AlphaFoldDB" id="A0A383EGX4"/>
<feature type="non-terminal residue" evidence="1">
    <location>
        <position position="46"/>
    </location>
</feature>
<dbReference type="EMBL" id="UINC01225494">
    <property type="protein sequence ID" value="SVE55590.1"/>
    <property type="molecule type" value="Genomic_DNA"/>
</dbReference>
<accession>A0A383EGX4</accession>
<evidence type="ECO:0000313" key="1">
    <source>
        <dbReference type="EMBL" id="SVE55590.1"/>
    </source>
</evidence>
<gene>
    <name evidence="1" type="ORF">METZ01_LOCUS508444</name>
</gene>